<dbReference type="InterPro" id="IPR002525">
    <property type="entry name" value="Transp_IS110-like_N"/>
</dbReference>
<dbReference type="NCBIfam" id="NF033542">
    <property type="entry name" value="transpos_IS110"/>
    <property type="match status" value="1"/>
</dbReference>
<evidence type="ECO:0000313" key="3">
    <source>
        <dbReference type="EMBL" id="MBB6564214.1"/>
    </source>
</evidence>
<dbReference type="InterPro" id="IPR003346">
    <property type="entry name" value="Transposase_20"/>
</dbReference>
<sequence length="325" mass="35529">MADESRESVYVGIDVSKDSLEVSLGDKGASMRFGNDDQGISAMLDWLAGQSVAVVLMEATGGLEKRCAQRLYLAGLTVVVANPRQAHEFAKSLGYLAKTDGIDAKALSHFARTLHNSERFEKSLFKLAAAHQEQLQALVTRRAQLVQMRVAETNRLAQAHALSTKSIQAVIKILDKQIKALDEDIGGRLKQHFAQKLKLLEGFKGIGQGTKAVLMAALPQLGQLNRREISKLVGVAPLNHDSGKMRGKRSIWGGRSDVRSSLYMAALSSVRFDPVIREFYQRLRAAGKPAKVALVACMRKMLAILNAVIKSNTAWEQRCPQPGAV</sequence>
<dbReference type="Proteomes" id="UP000575083">
    <property type="component" value="Unassembled WGS sequence"/>
</dbReference>
<proteinExistence type="predicted"/>
<dbReference type="AlphaFoldDB" id="A0A7X0PM77"/>
<organism evidence="3 4">
    <name type="scientific">Acidovorax soli</name>
    <dbReference type="NCBI Taxonomy" id="592050"/>
    <lineage>
        <taxon>Bacteria</taxon>
        <taxon>Pseudomonadati</taxon>
        <taxon>Pseudomonadota</taxon>
        <taxon>Betaproteobacteria</taxon>
        <taxon>Burkholderiales</taxon>
        <taxon>Comamonadaceae</taxon>
        <taxon>Acidovorax</taxon>
    </lineage>
</organism>
<feature type="domain" description="Transposase IS110-like N-terminal" evidence="1">
    <location>
        <begin position="11"/>
        <end position="158"/>
    </location>
</feature>
<gene>
    <name evidence="3" type="ORF">HNP48_006941</name>
</gene>
<protein>
    <submittedName>
        <fullName evidence="3">Transposase</fullName>
    </submittedName>
</protein>
<evidence type="ECO:0000313" key="4">
    <source>
        <dbReference type="Proteomes" id="UP000575083"/>
    </source>
</evidence>
<dbReference type="InterPro" id="IPR047650">
    <property type="entry name" value="Transpos_IS110"/>
</dbReference>
<dbReference type="RefSeq" id="WP_184866001.1">
    <property type="nucleotide sequence ID" value="NZ_JACHLK010000032.1"/>
</dbReference>
<comment type="caution">
    <text evidence="3">The sequence shown here is derived from an EMBL/GenBank/DDBJ whole genome shotgun (WGS) entry which is preliminary data.</text>
</comment>
<dbReference type="Pfam" id="PF01548">
    <property type="entry name" value="DEDD_Tnp_IS110"/>
    <property type="match status" value="1"/>
</dbReference>
<dbReference type="PANTHER" id="PTHR33055:SF13">
    <property type="entry name" value="TRANSPOSASE"/>
    <property type="match status" value="1"/>
</dbReference>
<dbReference type="GO" id="GO:0006313">
    <property type="term" value="P:DNA transposition"/>
    <property type="evidence" value="ECO:0007669"/>
    <property type="project" value="InterPro"/>
</dbReference>
<dbReference type="EMBL" id="JACHLK010000032">
    <property type="protein sequence ID" value="MBB6564214.1"/>
    <property type="molecule type" value="Genomic_DNA"/>
</dbReference>
<keyword evidence="4" id="KW-1185">Reference proteome</keyword>
<name>A0A7X0PM77_9BURK</name>
<feature type="domain" description="Transposase IS116/IS110/IS902 C-terminal" evidence="2">
    <location>
        <begin position="198"/>
        <end position="281"/>
    </location>
</feature>
<dbReference type="PANTHER" id="PTHR33055">
    <property type="entry name" value="TRANSPOSASE FOR INSERTION SEQUENCE ELEMENT IS1111A"/>
    <property type="match status" value="1"/>
</dbReference>
<dbReference type="Pfam" id="PF02371">
    <property type="entry name" value="Transposase_20"/>
    <property type="match status" value="1"/>
</dbReference>
<evidence type="ECO:0000259" key="1">
    <source>
        <dbReference type="Pfam" id="PF01548"/>
    </source>
</evidence>
<accession>A0A7X0PM77</accession>
<evidence type="ECO:0000259" key="2">
    <source>
        <dbReference type="Pfam" id="PF02371"/>
    </source>
</evidence>
<dbReference type="GO" id="GO:0004803">
    <property type="term" value="F:transposase activity"/>
    <property type="evidence" value="ECO:0007669"/>
    <property type="project" value="InterPro"/>
</dbReference>
<dbReference type="GO" id="GO:0003677">
    <property type="term" value="F:DNA binding"/>
    <property type="evidence" value="ECO:0007669"/>
    <property type="project" value="InterPro"/>
</dbReference>
<reference evidence="3 4" key="1">
    <citation type="submission" date="2020-08" db="EMBL/GenBank/DDBJ databases">
        <title>Functional genomics of gut bacteria from endangered species of beetles.</title>
        <authorList>
            <person name="Carlos-Shanley C."/>
        </authorList>
    </citation>
    <scope>NUCLEOTIDE SEQUENCE [LARGE SCALE GENOMIC DNA]</scope>
    <source>
        <strain evidence="3 4">S00198</strain>
    </source>
</reference>